<comment type="similarity">
    <text evidence="2">Belongs to the 'GDSL' lipolytic enzyme family.</text>
</comment>
<feature type="chain" id="PRO_5025534278" evidence="8">
    <location>
        <begin position="37"/>
        <end position="372"/>
    </location>
</feature>
<evidence type="ECO:0000256" key="1">
    <source>
        <dbReference type="ARBA" id="ARBA00004613"/>
    </source>
</evidence>
<gene>
    <name evidence="9" type="ORF">Lalb_Chr20g0117611</name>
</gene>
<dbReference type="AlphaFoldDB" id="A0A6A4NCD7"/>
<evidence type="ECO:0000256" key="3">
    <source>
        <dbReference type="ARBA" id="ARBA00022525"/>
    </source>
</evidence>
<dbReference type="GO" id="GO:0016788">
    <property type="term" value="F:hydrolase activity, acting on ester bonds"/>
    <property type="evidence" value="ECO:0007669"/>
    <property type="project" value="InterPro"/>
</dbReference>
<dbReference type="Proteomes" id="UP000447434">
    <property type="component" value="Chromosome 20"/>
</dbReference>
<reference evidence="10" key="1">
    <citation type="journal article" date="2020" name="Nat. Commun.">
        <title>Genome sequence of the cluster root forming white lupin.</title>
        <authorList>
            <person name="Hufnagel B."/>
            <person name="Marques A."/>
            <person name="Soriano A."/>
            <person name="Marques L."/>
            <person name="Divol F."/>
            <person name="Doumas P."/>
            <person name="Sallet E."/>
            <person name="Mancinotti D."/>
            <person name="Carrere S."/>
            <person name="Marande W."/>
            <person name="Arribat S."/>
            <person name="Keller J."/>
            <person name="Huneau C."/>
            <person name="Blein T."/>
            <person name="Aime D."/>
            <person name="Laguerre M."/>
            <person name="Taylor J."/>
            <person name="Schubert V."/>
            <person name="Nelson M."/>
            <person name="Geu-Flores F."/>
            <person name="Crespi M."/>
            <person name="Gallardo-Guerrero K."/>
            <person name="Delaux P.-M."/>
            <person name="Salse J."/>
            <person name="Berges H."/>
            <person name="Guyot R."/>
            <person name="Gouzy J."/>
            <person name="Peret B."/>
        </authorList>
    </citation>
    <scope>NUCLEOTIDE SEQUENCE [LARGE SCALE GENOMIC DNA]</scope>
    <source>
        <strain evidence="10">cv. Amiga</strain>
    </source>
</reference>
<evidence type="ECO:0000256" key="4">
    <source>
        <dbReference type="ARBA" id="ARBA00022729"/>
    </source>
</evidence>
<evidence type="ECO:0000313" key="10">
    <source>
        <dbReference type="Proteomes" id="UP000447434"/>
    </source>
</evidence>
<dbReference type="EMBL" id="WOCE01000020">
    <property type="protein sequence ID" value="KAE9591356.1"/>
    <property type="molecule type" value="Genomic_DNA"/>
</dbReference>
<dbReference type="InterPro" id="IPR001087">
    <property type="entry name" value="GDSL"/>
</dbReference>
<proteinExistence type="inferred from homology"/>
<organism evidence="9 10">
    <name type="scientific">Lupinus albus</name>
    <name type="common">White lupine</name>
    <name type="synonym">Lupinus termis</name>
    <dbReference type="NCBI Taxonomy" id="3870"/>
    <lineage>
        <taxon>Eukaryota</taxon>
        <taxon>Viridiplantae</taxon>
        <taxon>Streptophyta</taxon>
        <taxon>Embryophyta</taxon>
        <taxon>Tracheophyta</taxon>
        <taxon>Spermatophyta</taxon>
        <taxon>Magnoliopsida</taxon>
        <taxon>eudicotyledons</taxon>
        <taxon>Gunneridae</taxon>
        <taxon>Pentapetalae</taxon>
        <taxon>rosids</taxon>
        <taxon>fabids</taxon>
        <taxon>Fabales</taxon>
        <taxon>Fabaceae</taxon>
        <taxon>Papilionoideae</taxon>
        <taxon>50 kb inversion clade</taxon>
        <taxon>genistoids sensu lato</taxon>
        <taxon>core genistoids</taxon>
        <taxon>Genisteae</taxon>
        <taxon>Lupinus</taxon>
    </lineage>
</organism>
<dbReference type="PANTHER" id="PTHR45650">
    <property type="entry name" value="GDSL-LIKE LIPASE/ACYLHYDROLASE-RELATED"/>
    <property type="match status" value="1"/>
</dbReference>
<comment type="caution">
    <text evidence="9">The sequence shown here is derived from an EMBL/GenBank/DDBJ whole genome shotgun (WGS) entry which is preliminary data.</text>
</comment>
<evidence type="ECO:0000256" key="6">
    <source>
        <dbReference type="ARBA" id="ARBA00022963"/>
    </source>
</evidence>
<dbReference type="GO" id="GO:0016042">
    <property type="term" value="P:lipid catabolic process"/>
    <property type="evidence" value="ECO:0007669"/>
    <property type="project" value="UniProtKB-KW"/>
</dbReference>
<keyword evidence="7" id="KW-0443">Lipid metabolism</keyword>
<dbReference type="Pfam" id="PF00657">
    <property type="entry name" value="Lipase_GDSL"/>
    <property type="match status" value="1"/>
</dbReference>
<evidence type="ECO:0000256" key="8">
    <source>
        <dbReference type="SAM" id="SignalP"/>
    </source>
</evidence>
<keyword evidence="5" id="KW-0378">Hydrolase</keyword>
<evidence type="ECO:0000256" key="2">
    <source>
        <dbReference type="ARBA" id="ARBA00008668"/>
    </source>
</evidence>
<feature type="signal peptide" evidence="8">
    <location>
        <begin position="1"/>
        <end position="36"/>
    </location>
</feature>
<sequence>MFLIIIEKFLTMGSEKKLWLVVIILLVEIKVQHCVGNPIVPCLFIFGDSLSDCGNNNKLPTLARANFLPYGIDFPGGPTGRFTNGKTAIDFITEDLGFSHLMPPYANTSGFDVVEGVNYASGAGGIRKETGTHAGPDMNLELQINNHKVIISQIAAKLGGPDKAQQHLNKCLYYINIGSNDYINNYFLRNTYSTSRTYTPEQYAEALVQQYSQQIRVLHQTGARKFSINGLGLVGCIPQAITLRGKIGSSTCVEEDNKAVLIFDDKLRILVDQLNKDLTDSKFVFVDQAMIKSENYPMLKGMKGMTNRCCKVNEKTGQCNPLEVPCNNRDLHIFWDSFHPTEAVHKLMAKSAFYSSITKITFPMDISSLVKM</sequence>
<dbReference type="InterPro" id="IPR036514">
    <property type="entry name" value="SGNH_hydro_sf"/>
</dbReference>
<name>A0A6A4NCD7_LUPAL</name>
<protein>
    <submittedName>
        <fullName evidence="9">Putative triacylglycerol lipase</fullName>
    </submittedName>
</protein>
<dbReference type="CDD" id="cd01837">
    <property type="entry name" value="SGNH_plant_lipase_like"/>
    <property type="match status" value="1"/>
</dbReference>
<keyword evidence="6" id="KW-0442">Lipid degradation</keyword>
<dbReference type="GO" id="GO:0005576">
    <property type="term" value="C:extracellular region"/>
    <property type="evidence" value="ECO:0007669"/>
    <property type="project" value="UniProtKB-SubCell"/>
</dbReference>
<keyword evidence="3" id="KW-0964">Secreted</keyword>
<dbReference type="OrthoDB" id="1683520at2759"/>
<comment type="subcellular location">
    <subcellularLocation>
        <location evidence="1">Secreted</location>
    </subcellularLocation>
</comment>
<dbReference type="InterPro" id="IPR051238">
    <property type="entry name" value="GDSL_esterase/lipase"/>
</dbReference>
<keyword evidence="10" id="KW-1185">Reference proteome</keyword>
<accession>A0A6A4NCD7</accession>
<keyword evidence="4 8" id="KW-0732">Signal</keyword>
<evidence type="ECO:0000256" key="7">
    <source>
        <dbReference type="ARBA" id="ARBA00023098"/>
    </source>
</evidence>
<evidence type="ECO:0000256" key="5">
    <source>
        <dbReference type="ARBA" id="ARBA00022801"/>
    </source>
</evidence>
<dbReference type="InterPro" id="IPR035669">
    <property type="entry name" value="SGNH_plant_lipase-like"/>
</dbReference>
<evidence type="ECO:0000313" key="9">
    <source>
        <dbReference type="EMBL" id="KAE9591356.1"/>
    </source>
</evidence>
<dbReference type="PANTHER" id="PTHR45650:SF89">
    <property type="entry name" value="GDSL-LIKE LIPASE_ACYLHYDROLASE"/>
    <property type="match status" value="1"/>
</dbReference>
<dbReference type="Gene3D" id="3.40.50.1110">
    <property type="entry name" value="SGNH hydrolase"/>
    <property type="match status" value="1"/>
</dbReference>